<keyword evidence="3" id="KW-1185">Reference proteome</keyword>
<comment type="caution">
    <text evidence="2">The sequence shown here is derived from an EMBL/GenBank/DDBJ whole genome shotgun (WGS) entry which is preliminary data.</text>
</comment>
<dbReference type="Gene3D" id="2.40.50.230">
    <property type="entry name" value="Gp5 N-terminal domain"/>
    <property type="match status" value="1"/>
</dbReference>
<dbReference type="InterPro" id="IPR037026">
    <property type="entry name" value="Vgr_OB-fold_dom_sf"/>
</dbReference>
<dbReference type="Pfam" id="PF04717">
    <property type="entry name" value="Phage_base_V"/>
    <property type="match status" value="1"/>
</dbReference>
<dbReference type="Proteomes" id="UP001462640">
    <property type="component" value="Unassembled WGS sequence"/>
</dbReference>
<dbReference type="InterPro" id="IPR013046">
    <property type="entry name" value="GpV/Gp45"/>
</dbReference>
<dbReference type="InterPro" id="IPR006531">
    <property type="entry name" value="Gp5/Vgr_OB"/>
</dbReference>
<dbReference type="RefSeq" id="WP_347610926.1">
    <property type="nucleotide sequence ID" value="NZ_JBDPZC010000006.1"/>
</dbReference>
<dbReference type="NCBIfam" id="TIGR01644">
    <property type="entry name" value="phage_P2_V"/>
    <property type="match status" value="1"/>
</dbReference>
<feature type="domain" description="Gp5/Type VI secretion system Vgr protein OB-fold" evidence="1">
    <location>
        <begin position="16"/>
        <end position="83"/>
    </location>
</feature>
<dbReference type="EMBL" id="JBDPZC010000006">
    <property type="protein sequence ID" value="MEO3714010.1"/>
    <property type="molecule type" value="Genomic_DNA"/>
</dbReference>
<accession>A0ABV0GG19</accession>
<evidence type="ECO:0000313" key="2">
    <source>
        <dbReference type="EMBL" id="MEO3714010.1"/>
    </source>
</evidence>
<evidence type="ECO:0000313" key="3">
    <source>
        <dbReference type="Proteomes" id="UP001462640"/>
    </source>
</evidence>
<proteinExistence type="predicted"/>
<organism evidence="2 3">
    <name type="scientific">Roseateles flavus</name>
    <dbReference type="NCBI Taxonomy" id="3149041"/>
    <lineage>
        <taxon>Bacteria</taxon>
        <taxon>Pseudomonadati</taxon>
        <taxon>Pseudomonadota</taxon>
        <taxon>Betaproteobacteria</taxon>
        <taxon>Burkholderiales</taxon>
        <taxon>Sphaerotilaceae</taxon>
        <taxon>Roseateles</taxon>
    </lineage>
</organism>
<reference evidence="2 3" key="1">
    <citation type="submission" date="2024-05" db="EMBL/GenBank/DDBJ databases">
        <title>Roseateles sp. 2.12 16S ribosomal RNA gene Genome sequencing and assembly.</title>
        <authorList>
            <person name="Woo H."/>
        </authorList>
    </citation>
    <scope>NUCLEOTIDE SEQUENCE [LARGE SCALE GENOMIC DNA]</scope>
    <source>
        <strain evidence="2 3">2.12</strain>
    </source>
</reference>
<evidence type="ECO:0000259" key="1">
    <source>
        <dbReference type="Pfam" id="PF04717"/>
    </source>
</evidence>
<dbReference type="Gene3D" id="6.20.150.10">
    <property type="match status" value="1"/>
</dbReference>
<gene>
    <name evidence="2" type="ORF">ABDJ40_14690</name>
</gene>
<sequence>MDLPADLSRRLESLIRPGTIAEVDHDVARVRVASGGLKTDWLPWMELRAGETVTWEPPTVGEQCLVLSPSGDPALGVVLRGFYSDRVPAPSRDPAEHCKAFPDGAVIHYNHQTGQLEVRGIQSARLQAAVEVLVACPSVTINAADSVVVNCPRVTFNSESTTFTGDVEVKGRMHSHGVVLHEHVHVKVSKGLDNSGGPK</sequence>
<name>A0ABV0GG19_9BURK</name>
<protein>
    <submittedName>
        <fullName evidence="2">Phage baseplate assembly protein V</fullName>
    </submittedName>
</protein>